<accession>A0A072PLZ6</accession>
<dbReference type="SUPFAM" id="SSF55068">
    <property type="entry name" value="Peptide methionine sulfoxide reductase"/>
    <property type="match status" value="1"/>
</dbReference>
<dbReference type="RefSeq" id="XP_013259155.1">
    <property type="nucleotide sequence ID" value="XM_013403701.1"/>
</dbReference>
<dbReference type="GO" id="GO:0034599">
    <property type="term" value="P:cellular response to oxidative stress"/>
    <property type="evidence" value="ECO:0007669"/>
    <property type="project" value="EnsemblFungi"/>
</dbReference>
<dbReference type="InterPro" id="IPR002569">
    <property type="entry name" value="Met_Sox_Rdtase_MsrA_dom"/>
</dbReference>
<organism evidence="8 9">
    <name type="scientific">Exophiala aquamarina CBS 119918</name>
    <dbReference type="NCBI Taxonomy" id="1182545"/>
    <lineage>
        <taxon>Eukaryota</taxon>
        <taxon>Fungi</taxon>
        <taxon>Dikarya</taxon>
        <taxon>Ascomycota</taxon>
        <taxon>Pezizomycotina</taxon>
        <taxon>Eurotiomycetes</taxon>
        <taxon>Chaetothyriomycetidae</taxon>
        <taxon>Chaetothyriales</taxon>
        <taxon>Herpotrichiellaceae</taxon>
        <taxon>Exophiala</taxon>
    </lineage>
</organism>
<evidence type="ECO:0000256" key="1">
    <source>
        <dbReference type="ARBA" id="ARBA00005591"/>
    </source>
</evidence>
<dbReference type="VEuPathDB" id="FungiDB:A1O9_06753"/>
<dbReference type="PANTHER" id="PTHR43774">
    <property type="entry name" value="PEPTIDE METHIONINE SULFOXIDE REDUCTASE"/>
    <property type="match status" value="1"/>
</dbReference>
<feature type="domain" description="Peptide methionine sulphoxide reductase MsrA" evidence="7">
    <location>
        <begin position="41"/>
        <end position="195"/>
    </location>
</feature>
<dbReference type="AlphaFoldDB" id="A0A072PLZ6"/>
<dbReference type="InterPro" id="IPR036509">
    <property type="entry name" value="Met_Sox_Rdtase_MsrA_sf"/>
</dbReference>
<dbReference type="HAMAP" id="MF_01401">
    <property type="entry name" value="MsrA"/>
    <property type="match status" value="1"/>
</dbReference>
<comment type="similarity">
    <text evidence="1">Belongs to the MsrA Met sulfoxide reductase family.</text>
</comment>
<evidence type="ECO:0000256" key="4">
    <source>
        <dbReference type="ARBA" id="ARBA00030643"/>
    </source>
</evidence>
<evidence type="ECO:0000256" key="5">
    <source>
        <dbReference type="ARBA" id="ARBA00047806"/>
    </source>
</evidence>
<evidence type="ECO:0000313" key="8">
    <source>
        <dbReference type="EMBL" id="KEF56565.1"/>
    </source>
</evidence>
<protein>
    <recommendedName>
        <fullName evidence="2">peptide-methionine (S)-S-oxide reductase</fullName>
        <ecNumber evidence="2">1.8.4.11</ecNumber>
    </recommendedName>
    <alternativeName>
        <fullName evidence="4">Peptide-methionine (S)-S-oxide reductase</fullName>
    </alternativeName>
</protein>
<dbReference type="GO" id="GO:0005737">
    <property type="term" value="C:cytoplasm"/>
    <property type="evidence" value="ECO:0007669"/>
    <property type="project" value="EnsemblFungi"/>
</dbReference>
<evidence type="ECO:0000256" key="2">
    <source>
        <dbReference type="ARBA" id="ARBA00012502"/>
    </source>
</evidence>
<comment type="catalytic activity">
    <reaction evidence="6">
        <text>[thioredoxin]-disulfide + L-methionine + H2O = L-methionine (S)-S-oxide + [thioredoxin]-dithiol</text>
        <dbReference type="Rhea" id="RHEA:19993"/>
        <dbReference type="Rhea" id="RHEA-COMP:10698"/>
        <dbReference type="Rhea" id="RHEA-COMP:10700"/>
        <dbReference type="ChEBI" id="CHEBI:15377"/>
        <dbReference type="ChEBI" id="CHEBI:29950"/>
        <dbReference type="ChEBI" id="CHEBI:50058"/>
        <dbReference type="ChEBI" id="CHEBI:57844"/>
        <dbReference type="ChEBI" id="CHEBI:58772"/>
        <dbReference type="EC" id="1.8.4.11"/>
    </reaction>
</comment>
<evidence type="ECO:0000259" key="7">
    <source>
        <dbReference type="Pfam" id="PF01625"/>
    </source>
</evidence>
<keyword evidence="9" id="KW-1185">Reference proteome</keyword>
<reference evidence="8 9" key="1">
    <citation type="submission" date="2013-03" db="EMBL/GenBank/DDBJ databases">
        <title>The Genome Sequence of Exophiala aquamarina CBS 119918.</title>
        <authorList>
            <consortium name="The Broad Institute Genomics Platform"/>
            <person name="Cuomo C."/>
            <person name="de Hoog S."/>
            <person name="Gorbushina A."/>
            <person name="Walker B."/>
            <person name="Young S.K."/>
            <person name="Zeng Q."/>
            <person name="Gargeya S."/>
            <person name="Fitzgerald M."/>
            <person name="Haas B."/>
            <person name="Abouelleil A."/>
            <person name="Allen A.W."/>
            <person name="Alvarado L."/>
            <person name="Arachchi H.M."/>
            <person name="Berlin A.M."/>
            <person name="Chapman S.B."/>
            <person name="Gainer-Dewar J."/>
            <person name="Goldberg J."/>
            <person name="Griggs A."/>
            <person name="Gujja S."/>
            <person name="Hansen M."/>
            <person name="Howarth C."/>
            <person name="Imamovic A."/>
            <person name="Ireland A."/>
            <person name="Larimer J."/>
            <person name="McCowan C."/>
            <person name="Murphy C."/>
            <person name="Pearson M."/>
            <person name="Poon T.W."/>
            <person name="Priest M."/>
            <person name="Roberts A."/>
            <person name="Saif S."/>
            <person name="Shea T."/>
            <person name="Sisk P."/>
            <person name="Sykes S."/>
            <person name="Wortman J."/>
            <person name="Nusbaum C."/>
            <person name="Birren B."/>
        </authorList>
    </citation>
    <scope>NUCLEOTIDE SEQUENCE [LARGE SCALE GENOMIC DNA]</scope>
    <source>
        <strain evidence="8 9">CBS 119918</strain>
    </source>
</reference>
<comment type="catalytic activity">
    <reaction evidence="5">
        <text>L-methionyl-[protein] + [thioredoxin]-disulfide + H2O = L-methionyl-(S)-S-oxide-[protein] + [thioredoxin]-dithiol</text>
        <dbReference type="Rhea" id="RHEA:14217"/>
        <dbReference type="Rhea" id="RHEA-COMP:10698"/>
        <dbReference type="Rhea" id="RHEA-COMP:10700"/>
        <dbReference type="Rhea" id="RHEA-COMP:12313"/>
        <dbReference type="Rhea" id="RHEA-COMP:12315"/>
        <dbReference type="ChEBI" id="CHEBI:15377"/>
        <dbReference type="ChEBI" id="CHEBI:16044"/>
        <dbReference type="ChEBI" id="CHEBI:29950"/>
        <dbReference type="ChEBI" id="CHEBI:44120"/>
        <dbReference type="ChEBI" id="CHEBI:50058"/>
        <dbReference type="EC" id="1.8.4.11"/>
    </reaction>
</comment>
<dbReference type="PANTHER" id="PTHR43774:SF1">
    <property type="entry name" value="PEPTIDE METHIONINE SULFOXIDE REDUCTASE MSRA 2"/>
    <property type="match status" value="1"/>
</dbReference>
<dbReference type="NCBIfam" id="TIGR00401">
    <property type="entry name" value="msrA"/>
    <property type="match status" value="1"/>
</dbReference>
<dbReference type="FunFam" id="3.30.1060.10:FF:000006">
    <property type="entry name" value="Peptide methionine sulfoxide reductase"/>
    <property type="match status" value="1"/>
</dbReference>
<evidence type="ECO:0000313" key="9">
    <source>
        <dbReference type="Proteomes" id="UP000027920"/>
    </source>
</evidence>
<dbReference type="GO" id="GO:0008113">
    <property type="term" value="F:peptide-methionine (S)-S-oxide reductase activity"/>
    <property type="evidence" value="ECO:0007669"/>
    <property type="project" value="UniProtKB-EC"/>
</dbReference>
<keyword evidence="3" id="KW-0560">Oxidoreductase</keyword>
<evidence type="ECO:0000256" key="6">
    <source>
        <dbReference type="ARBA" id="ARBA00048782"/>
    </source>
</evidence>
<gene>
    <name evidence="8" type="ORF">A1O9_06753</name>
</gene>
<sequence>MAFQLPQFLTRFLRPLTTSASLPLQPDSLAALQFPPSSQRAIFAGGCFWGLEELYRQDWGHGKGLLDCRVGYTGGKTEAPSYYDVCSGRTGHAESLLIVFDPDKVTYRQLVEYFFKMHDPTTLNRQGADTGTQYRSAIFAESDEQLKIAEEIKEKVGAQWYKGKPITTEILKATQWYDAEEKHQKYLIKFDEGYHCPAHFVRPLPALM</sequence>
<dbReference type="EMBL" id="AMGV01000005">
    <property type="protein sequence ID" value="KEF56565.1"/>
    <property type="molecule type" value="Genomic_DNA"/>
</dbReference>
<dbReference type="STRING" id="1182545.A0A072PLZ6"/>
<dbReference type="Gene3D" id="3.30.1060.10">
    <property type="entry name" value="Peptide methionine sulphoxide reductase MsrA"/>
    <property type="match status" value="1"/>
</dbReference>
<dbReference type="EC" id="1.8.4.11" evidence="2"/>
<dbReference type="HOGENOM" id="CLU_031040_10_2_1"/>
<proteinExistence type="inferred from homology"/>
<evidence type="ECO:0000256" key="3">
    <source>
        <dbReference type="ARBA" id="ARBA00023002"/>
    </source>
</evidence>
<dbReference type="Proteomes" id="UP000027920">
    <property type="component" value="Unassembled WGS sequence"/>
</dbReference>
<dbReference type="Pfam" id="PF01625">
    <property type="entry name" value="PMSR"/>
    <property type="match status" value="1"/>
</dbReference>
<comment type="caution">
    <text evidence="8">The sequence shown here is derived from an EMBL/GenBank/DDBJ whole genome shotgun (WGS) entry which is preliminary data.</text>
</comment>
<name>A0A072PLZ6_9EURO</name>
<dbReference type="OrthoDB" id="77405at2759"/>
<dbReference type="GeneID" id="25281669"/>